<evidence type="ECO:0000259" key="2">
    <source>
        <dbReference type="PROSITE" id="PS50800"/>
    </source>
</evidence>
<dbReference type="InterPro" id="IPR003034">
    <property type="entry name" value="SAP_dom"/>
</dbReference>
<dbReference type="OrthoDB" id="445357at2759"/>
<feature type="compositionally biased region" description="Acidic residues" evidence="1">
    <location>
        <begin position="142"/>
        <end position="154"/>
    </location>
</feature>
<dbReference type="Pfam" id="PF02037">
    <property type="entry name" value="SAP"/>
    <property type="match status" value="1"/>
</dbReference>
<feature type="region of interest" description="Disordered" evidence="1">
    <location>
        <begin position="298"/>
        <end position="324"/>
    </location>
</feature>
<name>A0A088S1T9_LEIPA</name>
<dbReference type="GeneID" id="22579035"/>
<evidence type="ECO:0000313" key="3">
    <source>
        <dbReference type="EMBL" id="AIO02146.1"/>
    </source>
</evidence>
<feature type="region of interest" description="Disordered" evidence="1">
    <location>
        <begin position="126"/>
        <end position="182"/>
    </location>
</feature>
<gene>
    <name evidence="3" type="ORF">LPMP_350060</name>
</gene>
<dbReference type="EMBL" id="CP009404">
    <property type="protein sequence ID" value="AIO02146.1"/>
    <property type="molecule type" value="Genomic_DNA"/>
</dbReference>
<dbReference type="SUPFAM" id="SSF68906">
    <property type="entry name" value="SAP domain"/>
    <property type="match status" value="1"/>
</dbReference>
<feature type="compositionally biased region" description="Pro residues" evidence="1">
    <location>
        <begin position="254"/>
        <end position="266"/>
    </location>
</feature>
<dbReference type="Gene3D" id="1.10.720.30">
    <property type="entry name" value="SAP domain"/>
    <property type="match status" value="1"/>
</dbReference>
<dbReference type="SMART" id="SM00513">
    <property type="entry name" value="SAP"/>
    <property type="match status" value="1"/>
</dbReference>
<protein>
    <recommendedName>
        <fullName evidence="2">SAP domain-containing protein</fullName>
    </recommendedName>
</protein>
<dbReference type="RefSeq" id="XP_010702946.1">
    <property type="nucleotide sequence ID" value="XM_010704644.1"/>
</dbReference>
<keyword evidence="4" id="KW-1185">Reference proteome</keyword>
<evidence type="ECO:0000313" key="4">
    <source>
        <dbReference type="Proteomes" id="UP000063063"/>
    </source>
</evidence>
<organism evidence="3 4">
    <name type="scientific">Leishmania panamensis</name>
    <dbReference type="NCBI Taxonomy" id="5679"/>
    <lineage>
        <taxon>Eukaryota</taxon>
        <taxon>Discoba</taxon>
        <taxon>Euglenozoa</taxon>
        <taxon>Kinetoplastea</taxon>
        <taxon>Metakinetoplastina</taxon>
        <taxon>Trypanosomatida</taxon>
        <taxon>Trypanosomatidae</taxon>
        <taxon>Leishmaniinae</taxon>
        <taxon>Leishmania</taxon>
        <taxon>Leishmania guyanensis species complex</taxon>
    </lineage>
</organism>
<reference evidence="3 4" key="1">
    <citation type="journal article" date="2015" name="Sci. Rep.">
        <title>The genome of Leishmania panamensis: insights into genomics of the L. (Viannia) subgenus.</title>
        <authorList>
            <person name="Llanes A."/>
            <person name="Restrepo C.M."/>
            <person name="Vecchio G.D."/>
            <person name="Anguizola F.J."/>
            <person name="Lleonart R."/>
        </authorList>
    </citation>
    <scope>NUCLEOTIDE SEQUENCE [LARGE SCALE GENOMIC DNA]</scope>
    <source>
        <strain evidence="3 4">MHOM/PA/94/PSC-1</strain>
    </source>
</reference>
<sequence length="324" mass="34981">MDPVKRRLVYVADESEVLLKELSGTPPTRQSRMTRLLVPLSPPTPSQKSTHSVSPLPRPIDTIAKVAPLAMADTALLVSYDGFLLTDGNGRFTTPRDAAQAEKIRDALKSCRAFLKEFLDAAQAERASTESYSSAASSSTYMEEEDSDLEDSSSDESPPPRPRAATAVKARPPHAQPVTPSQMTVAELKAFLRDRGLLTTGNKESLVKRVQKAQRARNSVRGAATVPACGAASRRSLQGSHSGTNTLSSDVLLSPPPVGQRPPQLPSPNSYTNDEKNSGLWDVLVHAGSRLFRGGARTSWGFHSRQPEDADDAPLSKRCRLGTE</sequence>
<dbReference type="VEuPathDB" id="TriTrypDB:LPMP_350060"/>
<dbReference type="Proteomes" id="UP000063063">
    <property type="component" value="Chromosome 35"/>
</dbReference>
<feature type="compositionally biased region" description="Low complexity" evidence="1">
    <location>
        <begin position="126"/>
        <end position="141"/>
    </location>
</feature>
<dbReference type="AlphaFoldDB" id="A0A088S1T9"/>
<evidence type="ECO:0000256" key="1">
    <source>
        <dbReference type="SAM" id="MobiDB-lite"/>
    </source>
</evidence>
<feature type="domain" description="SAP" evidence="2">
    <location>
        <begin position="180"/>
        <end position="214"/>
    </location>
</feature>
<dbReference type="eggNOG" id="ENOG502SAMR">
    <property type="taxonomic scope" value="Eukaryota"/>
</dbReference>
<dbReference type="InterPro" id="IPR036361">
    <property type="entry name" value="SAP_dom_sf"/>
</dbReference>
<dbReference type="PROSITE" id="PS50800">
    <property type="entry name" value="SAP"/>
    <property type="match status" value="1"/>
</dbReference>
<proteinExistence type="predicted"/>
<dbReference type="KEGG" id="lpan:LPMP_350060"/>
<feature type="compositionally biased region" description="Polar residues" evidence="1">
    <location>
        <begin position="235"/>
        <end position="251"/>
    </location>
</feature>
<accession>A0A088S1T9</accession>
<feature type="region of interest" description="Disordered" evidence="1">
    <location>
        <begin position="231"/>
        <end position="274"/>
    </location>
</feature>
<dbReference type="VEuPathDB" id="TriTrypDB:LPAL13_350005300"/>